<feature type="repeat" description="TPR" evidence="1">
    <location>
        <begin position="130"/>
        <end position="163"/>
    </location>
</feature>
<evidence type="ECO:0000313" key="2">
    <source>
        <dbReference type="EMBL" id="MBS1258709.1"/>
    </source>
</evidence>
<name>A0A941W374_9BACT</name>
<reference evidence="2" key="1">
    <citation type="journal article" date="2021" name="ISME J.">
        <title>Fine-scale metabolic discontinuity in a stratified prokaryote microbiome of a Red Sea deep halocline.</title>
        <authorList>
            <person name="Michoud G."/>
            <person name="Ngugi D.K."/>
            <person name="Barozzi A."/>
            <person name="Merlino G."/>
            <person name="Calleja M.L."/>
            <person name="Delgado-Huertas A."/>
            <person name="Moran X.A.G."/>
            <person name="Daffonchio D."/>
        </authorList>
    </citation>
    <scope>NUCLEOTIDE SEQUENCE</scope>
    <source>
        <strain evidence="2">SuakinDeep_MAG55_1</strain>
    </source>
</reference>
<evidence type="ECO:0000256" key="1">
    <source>
        <dbReference type="PROSITE-ProRule" id="PRU00339"/>
    </source>
</evidence>
<dbReference type="Gene3D" id="1.25.40.10">
    <property type="entry name" value="Tetratricopeptide repeat domain"/>
    <property type="match status" value="5"/>
</dbReference>
<accession>A0A941W374</accession>
<dbReference type="Pfam" id="PF13424">
    <property type="entry name" value="TPR_12"/>
    <property type="match status" value="1"/>
</dbReference>
<dbReference type="Pfam" id="PF13414">
    <property type="entry name" value="TPR_11"/>
    <property type="match status" value="2"/>
</dbReference>
<sequence length="667" mass="74433">MIVEKTYKKKKRKRSSQDIAAGKAKVSNTDLFHEAFTLHNTGNLAKAASLYRKILKNEPKHVDANFLLGTLNIQQGKLKPATTLLKKAISLKPDHVAASNNLGTALQSQGNFSEAEVIYNNIIERTPDYVEGHINLGAVLQEQGKLDEAIKCYNRAIPLKPDYAEAHYNLGNALKRKNEFDEAAASYSQAIKLNPDYVQAHSNLGTVLQEQGKLVEAVSSFRKAIELKPEYAEAHSNLGTVLQEQGKLREAAESFHLAAELNPNHAEVHNNIGTFLMELGKPDEAIESYEKAITLEPDHAEAHNNLGAAFQEQGKFNEAIPYYKKAISLKPDYAEAHMNRSFVLLLTGNLEEGWPEYEWRLHTKDRVPRSFQQPLWDGTPLDGRSILVHAEQGIGDTIQFVRYLPMVQAKGGHVIFECQKNLFRLLENSEGLNDIIQKASTSEENSYFDVQVPLLSLPGIFGTTLENIPSKVPYIKVDPEPVKQWNARIENNDDFKIGIVWAGSPDHKNDRNRSCRLEDFSQLAEIPGLSFYSVQKGVASQEALTPPAGMKIINLANELNDFTDTAALILNLDLVISVDTSVAHLAGAIGIPVWNLLPFAPEWRWQLNRAVSPWYPRPNARLPFVGQGLAGRAGMRLFRQSQPNDWTGVFKQVKKALISEITTENIL</sequence>
<dbReference type="Proteomes" id="UP000722750">
    <property type="component" value="Unassembled WGS sequence"/>
</dbReference>
<dbReference type="SMART" id="SM00671">
    <property type="entry name" value="SEL1"/>
    <property type="match status" value="4"/>
</dbReference>
<dbReference type="Gene3D" id="3.40.50.2000">
    <property type="entry name" value="Glycogen Phosphorylase B"/>
    <property type="match status" value="1"/>
</dbReference>
<dbReference type="SUPFAM" id="SSF53756">
    <property type="entry name" value="UDP-Glycosyltransferase/glycogen phosphorylase"/>
    <property type="match status" value="1"/>
</dbReference>
<evidence type="ECO:0000313" key="3">
    <source>
        <dbReference type="Proteomes" id="UP000722750"/>
    </source>
</evidence>
<dbReference type="SUPFAM" id="SSF48452">
    <property type="entry name" value="TPR-like"/>
    <property type="match status" value="2"/>
</dbReference>
<dbReference type="InterPro" id="IPR019734">
    <property type="entry name" value="TPR_rpt"/>
</dbReference>
<dbReference type="PANTHER" id="PTHR44809">
    <property type="match status" value="1"/>
</dbReference>
<dbReference type="PROSITE" id="PS50293">
    <property type="entry name" value="TPR_REGION"/>
    <property type="match status" value="6"/>
</dbReference>
<dbReference type="Pfam" id="PF14559">
    <property type="entry name" value="TPR_19"/>
    <property type="match status" value="1"/>
</dbReference>
<feature type="repeat" description="TPR" evidence="1">
    <location>
        <begin position="266"/>
        <end position="299"/>
    </location>
</feature>
<feature type="repeat" description="TPR" evidence="1">
    <location>
        <begin position="164"/>
        <end position="197"/>
    </location>
</feature>
<dbReference type="PROSITE" id="PS50005">
    <property type="entry name" value="TPR"/>
    <property type="match status" value="7"/>
</dbReference>
<protein>
    <submittedName>
        <fullName evidence="2">Cell division coordinator CpoB</fullName>
    </submittedName>
</protein>
<dbReference type="SMART" id="SM00028">
    <property type="entry name" value="TPR"/>
    <property type="match status" value="9"/>
</dbReference>
<feature type="repeat" description="TPR" evidence="1">
    <location>
        <begin position="300"/>
        <end position="333"/>
    </location>
</feature>
<feature type="repeat" description="TPR" evidence="1">
    <location>
        <begin position="232"/>
        <end position="265"/>
    </location>
</feature>
<dbReference type="InterPro" id="IPR006597">
    <property type="entry name" value="Sel1-like"/>
</dbReference>
<feature type="repeat" description="TPR" evidence="1">
    <location>
        <begin position="62"/>
        <end position="95"/>
    </location>
</feature>
<dbReference type="GO" id="GO:0051301">
    <property type="term" value="P:cell division"/>
    <property type="evidence" value="ECO:0007669"/>
    <property type="project" value="UniProtKB-KW"/>
</dbReference>
<keyword evidence="2" id="KW-0131">Cell cycle</keyword>
<keyword evidence="1" id="KW-0802">TPR repeat</keyword>
<keyword evidence="2" id="KW-0132">Cell division</keyword>
<proteinExistence type="predicted"/>
<dbReference type="InterPro" id="IPR011990">
    <property type="entry name" value="TPR-like_helical_dom_sf"/>
</dbReference>
<comment type="caution">
    <text evidence="2">The sequence shown here is derived from an EMBL/GenBank/DDBJ whole genome shotgun (WGS) entry which is preliminary data.</text>
</comment>
<dbReference type="PANTHER" id="PTHR44809:SF1">
    <property type="entry name" value="PROTEIN O-MANNOSYL-TRANSFERASE TMTC1"/>
    <property type="match status" value="1"/>
</dbReference>
<dbReference type="EMBL" id="JAANXD010000073">
    <property type="protein sequence ID" value="MBS1258709.1"/>
    <property type="molecule type" value="Genomic_DNA"/>
</dbReference>
<dbReference type="InterPro" id="IPR052943">
    <property type="entry name" value="TMTC_O-mannosyl-trnsfr"/>
</dbReference>
<feature type="repeat" description="TPR" evidence="1">
    <location>
        <begin position="198"/>
        <end position="231"/>
    </location>
</feature>
<dbReference type="AlphaFoldDB" id="A0A941W374"/>
<gene>
    <name evidence="2" type="ORF">MAG551_01771</name>
</gene>
<organism evidence="2 3">
    <name type="scientific">Candidatus Scalindua arabica</name>
    <dbReference type="NCBI Taxonomy" id="1127984"/>
    <lineage>
        <taxon>Bacteria</taxon>
        <taxon>Pseudomonadati</taxon>
        <taxon>Planctomycetota</taxon>
        <taxon>Candidatus Brocadiia</taxon>
        <taxon>Candidatus Brocadiales</taxon>
        <taxon>Candidatus Scalinduaceae</taxon>
        <taxon>Candidatus Scalindua</taxon>
    </lineage>
</organism>